<evidence type="ECO:0000313" key="1">
    <source>
        <dbReference type="EMBL" id="KAB0358775.1"/>
    </source>
</evidence>
<dbReference type="AlphaFoldDB" id="A0A5N3WDK5"/>
<comment type="caution">
    <text evidence="1">The sequence shown here is derived from an EMBL/GenBank/DDBJ whole genome shotgun (WGS) entry which is preliminary data.</text>
</comment>
<organism evidence="1 2">
    <name type="scientific">Muntiacus muntjak</name>
    <name type="common">Barking deer</name>
    <name type="synonym">Indian muntjac</name>
    <dbReference type="NCBI Taxonomy" id="9888"/>
    <lineage>
        <taxon>Eukaryota</taxon>
        <taxon>Metazoa</taxon>
        <taxon>Chordata</taxon>
        <taxon>Craniata</taxon>
        <taxon>Vertebrata</taxon>
        <taxon>Euteleostomi</taxon>
        <taxon>Mammalia</taxon>
        <taxon>Eutheria</taxon>
        <taxon>Laurasiatheria</taxon>
        <taxon>Artiodactyla</taxon>
        <taxon>Ruminantia</taxon>
        <taxon>Pecora</taxon>
        <taxon>Cervidae</taxon>
        <taxon>Muntiacinae</taxon>
        <taxon>Muntiacus</taxon>
    </lineage>
</organism>
<sequence length="94" mass="11177">MASSRSFSEEQFQEACAELQNPRLLGWNWQMESRGLTIYRKLNRSSHGSLTFKLQVSPENFQMLEAMWSYRCALELQQLGWRATLPWHHDFHLC</sequence>
<name>A0A5N3WDK5_MUNMU</name>
<dbReference type="EMBL" id="VCEA01000001">
    <property type="protein sequence ID" value="KAB0358775.1"/>
    <property type="molecule type" value="Genomic_DNA"/>
</dbReference>
<reference evidence="1 2" key="1">
    <citation type="submission" date="2019-06" db="EMBL/GenBank/DDBJ databases">
        <title>Discovery of a novel chromosome fission-fusion reversal in muntjac.</title>
        <authorList>
            <person name="Mudd A.B."/>
            <person name="Bredeson J.V."/>
            <person name="Baum R."/>
            <person name="Hockemeyer D."/>
            <person name="Rokhsar D.S."/>
        </authorList>
    </citation>
    <scope>NUCLEOTIDE SEQUENCE [LARGE SCALE GENOMIC DNA]</scope>
    <source>
        <strain evidence="1">UTSW_UCB_Mm</strain>
        <tissue evidence="1">Fibroblast cell line</tissue>
    </source>
</reference>
<keyword evidence="2" id="KW-1185">Reference proteome</keyword>
<evidence type="ECO:0000313" key="2">
    <source>
        <dbReference type="Proteomes" id="UP000326458"/>
    </source>
</evidence>
<accession>A0A5N3WDK5</accession>
<proteinExistence type="predicted"/>
<protein>
    <submittedName>
        <fullName evidence="1">Uncharacterized protein</fullName>
    </submittedName>
</protein>
<gene>
    <name evidence="1" type="ORF">FD754_002931</name>
</gene>
<dbReference type="Proteomes" id="UP000326458">
    <property type="component" value="Unassembled WGS sequence"/>
</dbReference>